<evidence type="ECO:0000256" key="1">
    <source>
        <dbReference type="ARBA" id="ARBA00001974"/>
    </source>
</evidence>
<dbReference type="PROSITE" id="PS51257">
    <property type="entry name" value="PROKAR_LIPOPROTEIN"/>
    <property type="match status" value="1"/>
</dbReference>
<dbReference type="SUPFAM" id="SSF56425">
    <property type="entry name" value="Succinate dehydrogenase/fumarate reductase flavoprotein, catalytic domain"/>
    <property type="match status" value="1"/>
</dbReference>
<evidence type="ECO:0000256" key="3">
    <source>
        <dbReference type="ARBA" id="ARBA00022827"/>
    </source>
</evidence>
<dbReference type="InterPro" id="IPR036188">
    <property type="entry name" value="FAD/NAD-bd_sf"/>
</dbReference>
<dbReference type="Proteomes" id="UP001487305">
    <property type="component" value="Unassembled WGS sequence"/>
</dbReference>
<proteinExistence type="predicted"/>
<dbReference type="Gene3D" id="3.50.50.60">
    <property type="entry name" value="FAD/NAD(P)-binding domain"/>
    <property type="match status" value="1"/>
</dbReference>
<keyword evidence="3" id="KW-0274">FAD</keyword>
<gene>
    <name evidence="6" type="ORF">AAA083_00670</name>
</gene>
<comment type="caution">
    <text evidence="6">The sequence shown here is derived from an EMBL/GenBank/DDBJ whole genome shotgun (WGS) entry which is preliminary data.</text>
</comment>
<evidence type="ECO:0000313" key="7">
    <source>
        <dbReference type="Proteomes" id="UP001487305"/>
    </source>
</evidence>
<comment type="cofactor">
    <cofactor evidence="1">
        <name>FAD</name>
        <dbReference type="ChEBI" id="CHEBI:57692"/>
    </cofactor>
</comment>
<reference evidence="6 7" key="1">
    <citation type="submission" date="2024-04" db="EMBL/GenBank/DDBJ databases">
        <title>Human intestinal bacterial collection.</title>
        <authorList>
            <person name="Pauvert C."/>
            <person name="Hitch T.C.A."/>
            <person name="Clavel T."/>
        </authorList>
    </citation>
    <scope>NUCLEOTIDE SEQUENCE [LARGE SCALE GENOMIC DNA]</scope>
    <source>
        <strain evidence="6 7">CLA-KB-H42</strain>
    </source>
</reference>
<dbReference type="PANTHER" id="PTHR43400:SF7">
    <property type="entry name" value="FAD-DEPENDENT OXIDOREDUCTASE 2 FAD BINDING DOMAIN-CONTAINING PROTEIN"/>
    <property type="match status" value="1"/>
</dbReference>
<keyword evidence="2" id="KW-0285">Flavoprotein</keyword>
<organism evidence="6 7">
    <name type="scientific">Raoultibacter massiliensis</name>
    <dbReference type="NCBI Taxonomy" id="1852371"/>
    <lineage>
        <taxon>Bacteria</taxon>
        <taxon>Bacillati</taxon>
        <taxon>Actinomycetota</taxon>
        <taxon>Coriobacteriia</taxon>
        <taxon>Eggerthellales</taxon>
        <taxon>Eggerthellaceae</taxon>
        <taxon>Raoultibacter</taxon>
    </lineage>
</organism>
<dbReference type="InterPro" id="IPR027477">
    <property type="entry name" value="Succ_DH/fumarate_Rdtase_cat_sf"/>
</dbReference>
<name>A0ABV1J9V4_9ACTN</name>
<dbReference type="EMBL" id="JBBNOP010000001">
    <property type="protein sequence ID" value="MEQ3361482.1"/>
    <property type="molecule type" value="Genomic_DNA"/>
</dbReference>
<dbReference type="RefSeq" id="WP_102375579.1">
    <property type="nucleotide sequence ID" value="NZ_JBBNOP010000001.1"/>
</dbReference>
<dbReference type="Pfam" id="PF00890">
    <property type="entry name" value="FAD_binding_2"/>
    <property type="match status" value="1"/>
</dbReference>
<dbReference type="PANTHER" id="PTHR43400">
    <property type="entry name" value="FUMARATE REDUCTASE"/>
    <property type="match status" value="1"/>
</dbReference>
<protein>
    <submittedName>
        <fullName evidence="6">FAD-dependent oxidoreductase</fullName>
    </submittedName>
</protein>
<evidence type="ECO:0000259" key="5">
    <source>
        <dbReference type="Pfam" id="PF00890"/>
    </source>
</evidence>
<feature type="domain" description="FAD-dependent oxidoreductase 2 FAD-binding" evidence="5">
    <location>
        <begin position="57"/>
        <end position="477"/>
    </location>
</feature>
<keyword evidence="4" id="KW-0560">Oxidoreductase</keyword>
<accession>A0ABV1J9V4</accession>
<evidence type="ECO:0000313" key="6">
    <source>
        <dbReference type="EMBL" id="MEQ3361482.1"/>
    </source>
</evidence>
<keyword evidence="7" id="KW-1185">Reference proteome</keyword>
<sequence>MERREFFKLAGASAATLAIGGALFGCETELASPAETNSSGDESVVGSPQVSFEETVDVLIVGSGIAGLSAAMPPIEEKRSVLVVDKRDLLGGESYEANGLFYVSGTDIQKNAGIEKTAEDAWKERKSELEEEGSTDDLRFKQSLVMAQAEWIDHAVSVYQASFADPKDYAKGPTTESFLLPKKGIGDMDSIMSPIKEGLAGKGVSFSLGMKAVAFILDGANNPVGMRFFSSKSDSILDVRARKIVLATGGFCSNQYMINQNSPDQTTIGCLTVHSVGDGIALGATLGGQTAEMDQPALLTSDVPQVSAWGLFGPSVNVSPQGVRFAREDQAGKSATECVSQELGFWWTVFDKQLSEGILSRSVAYVSSKSAKRLVGPFDSLDDLASAMKVPADALADALEAYGNAVEAGKDEEFGRQAGLKPLEGPYYAIKQFPVRYKTLGGLKTSDTGQIVNAASLPVANAYCCGSCAAESANGLASNAAFGMIVGKAIVDELAAEDEKAEKESNEAQS</sequence>
<dbReference type="InterPro" id="IPR003953">
    <property type="entry name" value="FAD-dep_OxRdtase_2_FAD-bd"/>
</dbReference>
<dbReference type="SUPFAM" id="SSF51905">
    <property type="entry name" value="FAD/NAD(P)-binding domain"/>
    <property type="match status" value="1"/>
</dbReference>
<dbReference type="InterPro" id="IPR050315">
    <property type="entry name" value="FAD-oxidoreductase_2"/>
</dbReference>
<dbReference type="Gene3D" id="3.90.700.10">
    <property type="entry name" value="Succinate dehydrogenase/fumarate reductase flavoprotein, catalytic domain"/>
    <property type="match status" value="1"/>
</dbReference>
<evidence type="ECO:0000256" key="2">
    <source>
        <dbReference type="ARBA" id="ARBA00022630"/>
    </source>
</evidence>
<evidence type="ECO:0000256" key="4">
    <source>
        <dbReference type="ARBA" id="ARBA00023002"/>
    </source>
</evidence>